<comment type="subcellular location">
    <subcellularLocation>
        <location evidence="1">Membrane</location>
        <topology evidence="1">Multi-pass membrane protein</topology>
    </subcellularLocation>
</comment>
<dbReference type="PROSITE" id="PS50267">
    <property type="entry name" value="NA_NEUROTRAN_SYMP_3"/>
    <property type="match status" value="1"/>
</dbReference>
<feature type="transmembrane region" description="Helical" evidence="9">
    <location>
        <begin position="309"/>
        <end position="334"/>
    </location>
</feature>
<evidence type="ECO:0000256" key="9">
    <source>
        <dbReference type="SAM" id="Phobius"/>
    </source>
</evidence>
<sequence>MLALCGLPVFFLEVSFGQFASLGPLSIWRVNPLFKGVGVAMVLVTVYVNLYYNILVAHILYYFFASMAREVPWTHCGPRGKTLSPVWAPTLNKTLLNSYIEDNNITRADLKTPSEEYFYRNVLQISEGIDEPGTIVWRLALCLLLVWIIIFLVLIKGISSLGKVVYFTSTFPYLMMTVMIVRGATLDGAMKGVMFYLRPQWSRLLSSEVWSDAAAQIFYSLSTCSGGLIAMASYNNFKNNSYRDSILIPVVNCVTSVFAGFSIFTVLGYLAQQKDLEVKDVAASGPGLVFVVYPEGLATMPLAPVWSVLFFFMMLTLGFSSSFSLAEVVFVAILDEFPRKLRATPYTPIIFRGVVCILYFLFSLPMLTNGGFYLFNILDTYAGGFPRLFTGIFELIAIIWVYGFARFAEDVEMMTGHKPNLYFRACWTVIAPLIITGIVIFKGIQHQPLEMFKKLYPAWGDVLGWVMVGSIICWIPVGFFVQWCRGGGLAALRQTASPKAKWGPAFERNRTGRYRTGGVIALTTLSTTTLDIDVTVPNNGDVDKDNLRATEDGAYVNNAYL</sequence>
<feature type="transmembrane region" description="Helical" evidence="9">
    <location>
        <begin position="246"/>
        <end position="270"/>
    </location>
</feature>
<feature type="binding site" evidence="8">
    <location>
        <position position="252"/>
    </location>
    <ligand>
        <name>Na(+)</name>
        <dbReference type="ChEBI" id="CHEBI:29101"/>
        <label>1</label>
    </ligand>
</feature>
<feature type="binding site" evidence="8">
    <location>
        <position position="317"/>
    </location>
    <ligand>
        <name>Na(+)</name>
        <dbReference type="ChEBI" id="CHEBI:29101"/>
        <label>1</label>
    </ligand>
</feature>
<dbReference type="GO" id="GO:0005283">
    <property type="term" value="F:amino acid:sodium symporter activity"/>
    <property type="evidence" value="ECO:0007669"/>
    <property type="project" value="TreeGrafter"/>
</dbReference>
<organism evidence="10 11">
    <name type="scientific">Ridgeia piscesae</name>
    <name type="common">Tubeworm</name>
    <dbReference type="NCBI Taxonomy" id="27915"/>
    <lineage>
        <taxon>Eukaryota</taxon>
        <taxon>Metazoa</taxon>
        <taxon>Spiralia</taxon>
        <taxon>Lophotrochozoa</taxon>
        <taxon>Annelida</taxon>
        <taxon>Polychaeta</taxon>
        <taxon>Sedentaria</taxon>
        <taxon>Canalipalpata</taxon>
        <taxon>Sabellida</taxon>
        <taxon>Siboglinidae</taxon>
        <taxon>Ridgeia</taxon>
    </lineage>
</organism>
<dbReference type="PANTHER" id="PTHR11616:SF321">
    <property type="entry name" value="SODIUM-DEPENDENT NUTRIENT AMINO ACID TRANSPORTER 1-RELATED"/>
    <property type="match status" value="1"/>
</dbReference>
<feature type="transmembrane region" description="Helical" evidence="9">
    <location>
        <begin position="388"/>
        <end position="409"/>
    </location>
</feature>
<keyword evidence="5 9" id="KW-1133">Transmembrane helix</keyword>
<keyword evidence="7" id="KW-0325">Glycoprotein</keyword>
<evidence type="ECO:0000313" key="11">
    <source>
        <dbReference type="Proteomes" id="UP001209878"/>
    </source>
</evidence>
<feature type="transmembrane region" description="Helical" evidence="9">
    <location>
        <begin position="175"/>
        <end position="197"/>
    </location>
</feature>
<comment type="similarity">
    <text evidence="2">Belongs to the sodium:neurotransmitter symporter (SNF) (TC 2.A.22) family.</text>
</comment>
<feature type="transmembrane region" description="Helical" evidence="9">
    <location>
        <begin position="462"/>
        <end position="484"/>
    </location>
</feature>
<feature type="transmembrane region" description="Helical" evidence="9">
    <location>
        <begin position="135"/>
        <end position="155"/>
    </location>
</feature>
<evidence type="ECO:0000256" key="6">
    <source>
        <dbReference type="ARBA" id="ARBA00023136"/>
    </source>
</evidence>
<feature type="transmembrane region" description="Helical" evidence="9">
    <location>
        <begin position="41"/>
        <end position="64"/>
    </location>
</feature>
<dbReference type="GO" id="GO:0046872">
    <property type="term" value="F:metal ion binding"/>
    <property type="evidence" value="ECO:0007669"/>
    <property type="project" value="UniProtKB-KW"/>
</dbReference>
<comment type="caution">
    <text evidence="10">The sequence shown here is derived from an EMBL/GenBank/DDBJ whole genome shotgun (WGS) entry which is preliminary data.</text>
</comment>
<keyword evidence="8" id="KW-0915">Sodium</keyword>
<name>A0AAD9KRE4_RIDPI</name>
<keyword evidence="6 9" id="KW-0472">Membrane</keyword>
<proteinExistence type="inferred from homology"/>
<protein>
    <submittedName>
        <fullName evidence="10">Uncharacterized protein</fullName>
    </submittedName>
</protein>
<keyword evidence="3" id="KW-0813">Transport</keyword>
<dbReference type="InterPro" id="IPR000175">
    <property type="entry name" value="Na/ntran_symport"/>
</dbReference>
<dbReference type="GO" id="GO:0005886">
    <property type="term" value="C:plasma membrane"/>
    <property type="evidence" value="ECO:0007669"/>
    <property type="project" value="TreeGrafter"/>
</dbReference>
<evidence type="ECO:0000256" key="5">
    <source>
        <dbReference type="ARBA" id="ARBA00022989"/>
    </source>
</evidence>
<gene>
    <name evidence="10" type="ORF">NP493_729g00034</name>
</gene>
<feature type="transmembrane region" description="Helical" evidence="9">
    <location>
        <begin position="421"/>
        <end position="442"/>
    </location>
</feature>
<accession>A0AAD9KRE4</accession>
<evidence type="ECO:0000313" key="10">
    <source>
        <dbReference type="EMBL" id="KAK2175470.1"/>
    </source>
</evidence>
<dbReference type="InterPro" id="IPR037272">
    <property type="entry name" value="SNS_sf"/>
</dbReference>
<dbReference type="GO" id="GO:0089718">
    <property type="term" value="P:amino acid import across plasma membrane"/>
    <property type="evidence" value="ECO:0007669"/>
    <property type="project" value="TreeGrafter"/>
</dbReference>
<evidence type="ECO:0000256" key="2">
    <source>
        <dbReference type="ARBA" id="ARBA00006459"/>
    </source>
</evidence>
<evidence type="ECO:0000256" key="4">
    <source>
        <dbReference type="ARBA" id="ARBA00022692"/>
    </source>
</evidence>
<feature type="transmembrane region" description="Helical" evidence="9">
    <location>
        <begin position="217"/>
        <end position="234"/>
    </location>
</feature>
<dbReference type="Pfam" id="PF00209">
    <property type="entry name" value="SNF"/>
    <property type="match status" value="1"/>
</dbReference>
<reference evidence="10" key="1">
    <citation type="journal article" date="2023" name="Mol. Biol. Evol.">
        <title>Third-Generation Sequencing Reveals the Adaptive Role of the Epigenome in Three Deep-Sea Polychaetes.</title>
        <authorList>
            <person name="Perez M."/>
            <person name="Aroh O."/>
            <person name="Sun Y."/>
            <person name="Lan Y."/>
            <person name="Juniper S.K."/>
            <person name="Young C.R."/>
            <person name="Angers B."/>
            <person name="Qian P.Y."/>
        </authorList>
    </citation>
    <scope>NUCLEOTIDE SEQUENCE</scope>
    <source>
        <strain evidence="10">R07B-5</strain>
    </source>
</reference>
<dbReference type="AlphaFoldDB" id="A0AAD9KRE4"/>
<evidence type="ECO:0000256" key="3">
    <source>
        <dbReference type="ARBA" id="ARBA00022448"/>
    </source>
</evidence>
<keyword evidence="11" id="KW-1185">Reference proteome</keyword>
<evidence type="ECO:0000256" key="8">
    <source>
        <dbReference type="PIRSR" id="PIRSR600175-1"/>
    </source>
</evidence>
<keyword evidence="4 9" id="KW-0812">Transmembrane</keyword>
<feature type="binding site" evidence="8">
    <location>
        <position position="321"/>
    </location>
    <ligand>
        <name>Na(+)</name>
        <dbReference type="ChEBI" id="CHEBI:29101"/>
        <label>1</label>
    </ligand>
</feature>
<dbReference type="EMBL" id="JAODUO010000728">
    <property type="protein sequence ID" value="KAK2175470.1"/>
    <property type="molecule type" value="Genomic_DNA"/>
</dbReference>
<keyword evidence="8" id="KW-0479">Metal-binding</keyword>
<evidence type="ECO:0000256" key="1">
    <source>
        <dbReference type="ARBA" id="ARBA00004141"/>
    </source>
</evidence>
<dbReference type="PANTHER" id="PTHR11616">
    <property type="entry name" value="SODIUM/CHLORIDE DEPENDENT TRANSPORTER"/>
    <property type="match status" value="1"/>
</dbReference>
<dbReference type="SUPFAM" id="SSF161070">
    <property type="entry name" value="SNF-like"/>
    <property type="match status" value="1"/>
</dbReference>
<feature type="transmembrane region" description="Helical" evidence="9">
    <location>
        <begin position="346"/>
        <end position="368"/>
    </location>
</feature>
<dbReference type="Proteomes" id="UP001209878">
    <property type="component" value="Unassembled WGS sequence"/>
</dbReference>
<dbReference type="PRINTS" id="PR00176">
    <property type="entry name" value="NANEUSMPORT"/>
</dbReference>
<evidence type="ECO:0000256" key="7">
    <source>
        <dbReference type="ARBA" id="ARBA00023180"/>
    </source>
</evidence>
<feature type="binding site" evidence="8">
    <location>
        <position position="220"/>
    </location>
    <ligand>
        <name>Na(+)</name>
        <dbReference type="ChEBI" id="CHEBI:29101"/>
        <label>1</label>
    </ligand>
</feature>